<dbReference type="Proteomes" id="UP000316777">
    <property type="component" value="Segment"/>
</dbReference>
<dbReference type="RefSeq" id="YP_010059823.1">
    <property type="nucleotide sequence ID" value="NC_054727.1"/>
</dbReference>
<gene>
    <name evidence="1" type="primary">134</name>
    <name evidence="1" type="ORF">SEA_PHRAPPUCCINO_134</name>
</gene>
<evidence type="ECO:0000313" key="1">
    <source>
        <dbReference type="EMBL" id="QDH91809.1"/>
    </source>
</evidence>
<reference evidence="1 2" key="1">
    <citation type="submission" date="2019-05" db="EMBL/GenBank/DDBJ databases">
        <authorList>
            <person name="Pope W.H."/>
            <person name="Garlena R.A."/>
            <person name="Russell D.A."/>
            <person name="Jacobs-Sera D."/>
            <person name="Hatfull G.F."/>
        </authorList>
    </citation>
    <scope>NUCLEOTIDE SEQUENCE [LARGE SCALE GENOMIC DNA]</scope>
</reference>
<dbReference type="GeneID" id="64767055"/>
<proteinExistence type="predicted"/>
<protein>
    <submittedName>
        <fullName evidence="1">Uncharacterized protein</fullName>
    </submittedName>
</protein>
<keyword evidence="2" id="KW-1185">Reference proteome</keyword>
<dbReference type="EMBL" id="MK937592">
    <property type="protein sequence ID" value="QDH91809.1"/>
    <property type="molecule type" value="Genomic_DNA"/>
</dbReference>
<dbReference type="KEGG" id="vg:64767055"/>
<evidence type="ECO:0000313" key="2">
    <source>
        <dbReference type="Proteomes" id="UP000316777"/>
    </source>
</evidence>
<organism evidence="1 2">
    <name type="scientific">Mycobacterium phage Phrappuccino</name>
    <dbReference type="NCBI Taxonomy" id="2591223"/>
    <lineage>
        <taxon>Viruses</taxon>
        <taxon>Duplodnaviria</taxon>
        <taxon>Heunggongvirae</taxon>
        <taxon>Uroviricota</taxon>
        <taxon>Caudoviricetes</taxon>
        <taxon>Phrappuccinovirus</taxon>
        <taxon>Phrappuccinovirus phrappuccino</taxon>
        <taxon>Phreappuccinovirus Phrappuccino</taxon>
    </lineage>
</organism>
<sequence length="332" mass="36627">MKVDELTTKLATRDERRLVVKLGAIQIAKDASAISVDGQDFFLDEQATAMFAKYLKIPGPYIKNCPPEFRAQTFEFWRDKHAEAVTVLEVVAGDLVSIHAHGLLMLPLDAVVDVITRVFPPTADVRTFMRDERRLHIDITSDRYLVDIPNPNGVAGRPENGDLTSAGVRVLVYPNQVKAPIAATYLHRHHNNGGMTTDLKEGQITLKGRTVDEVLEGMEVAANEILTTLDDQLARYAKTVETDVPGTPLAFAMALAREAKLPVSVRESVMDLVNQLPEDASVYDVKQAFVTVASRGVKYNTQLVLQELGGRLAMDTQRAIERCSSCEQLLAS</sequence>
<name>A0A514DDW8_9CAUD</name>
<accession>A0A514DDW8</accession>